<dbReference type="EMBL" id="CAADJA010000002">
    <property type="protein sequence ID" value="VFS47470.1"/>
    <property type="molecule type" value="Genomic_DNA"/>
</dbReference>
<protein>
    <submittedName>
        <fullName evidence="2">Late control protein D</fullName>
    </submittedName>
    <submittedName>
        <fullName evidence="3">Phage protein D</fullName>
    </submittedName>
</protein>
<evidence type="ECO:0000313" key="3">
    <source>
        <dbReference type="EMBL" id="VFS47470.1"/>
    </source>
</evidence>
<reference evidence="2" key="1">
    <citation type="submission" date="2017-09" db="EMBL/GenBank/DDBJ databases">
        <title>FDA dAtabase for Regulatory Grade micrObial Sequences (FDA-ARGOS): Supporting development and validation of Infectious Disease Dx tests.</title>
        <authorList>
            <person name="Minogue T."/>
            <person name="Wolcott M."/>
            <person name="Wasieloski L."/>
            <person name="Aguilar W."/>
            <person name="Moore D."/>
            <person name="Tallon L.J."/>
            <person name="Sadzewicz L."/>
            <person name="Ott S."/>
            <person name="Zhao X."/>
            <person name="Nagaraj S."/>
            <person name="Vavikolanu K."/>
            <person name="Aluvathingal J."/>
            <person name="Nadendla S."/>
            <person name="Sichtig H."/>
        </authorList>
    </citation>
    <scope>NUCLEOTIDE SEQUENCE</scope>
    <source>
        <strain evidence="2">FDAARGOS_387</strain>
    </source>
</reference>
<proteinExistence type="predicted"/>
<sequence>MLGGIINALTANPLAPDFKLSIASKDITKSLSSRLISLSLADNRGFEVDQLDITLDDSDQVLELPPRGAVISLSLGWNGEPLIDKGDFTVDEISHSGTPDVLTIRARSADFRGNMNIRREKSYHETTLGEIIWGMAEANDLAFKISPELAEIEIEHIDQTGESDGSFLTRLAQDYGAIATIKKGQLLFIQPGTGLTASGHSLEPFLLKRSDGDSHQFNIADRDAYTGVTANWMDTNTKDKSKATIKRKPRKQATDDDSDLERDKDKEYLIGTDENVFVMRHTYASKSNAMRAAKAKWEQLQRGVATFSIQLARGRPELFPETPVIVSGFKKPIDEALWIIKAVSHSLSDGGFTTSLELEVKIEDIELE</sequence>
<dbReference type="PANTHER" id="PTHR35862:SF3">
    <property type="entry name" value="FELS-2 PROPHAGE PROTEIN"/>
    <property type="match status" value="1"/>
</dbReference>
<dbReference type="STRING" id="1111728.GCA_000427805_01995"/>
<dbReference type="SUPFAM" id="SSF69279">
    <property type="entry name" value="Phage tail proteins"/>
    <property type="match status" value="1"/>
</dbReference>
<reference evidence="4" key="2">
    <citation type="submission" date="2017-09" db="EMBL/GenBank/DDBJ databases">
        <title>FDA dAtabase for Regulatory Grade micrObial Sequences (FDA-ARGOS): Supporting development and validation of Infectious Disease Dx tests.</title>
        <authorList>
            <person name="Minogue T."/>
            <person name="Wolcott M."/>
            <person name="Wasieloski L."/>
            <person name="Aguilar W."/>
            <person name="Moore D."/>
            <person name="Tallon L."/>
            <person name="Sadzewicz L."/>
            <person name="Ott S."/>
            <person name="Zhao X."/>
            <person name="Nagaraj S."/>
            <person name="Vavikolanu K."/>
            <person name="Aluvathingal J."/>
            <person name="Nadendla S."/>
            <person name="Sichtig H."/>
        </authorList>
    </citation>
    <scope>NUCLEOTIDE SEQUENCE [LARGE SCALE GENOMIC DNA]</scope>
    <source>
        <strain evidence="4">FDAARGOS_387</strain>
    </source>
</reference>
<dbReference type="PANTHER" id="PTHR35862">
    <property type="entry name" value="FELS-2 PROPHAGE PROTEIN"/>
    <property type="match status" value="1"/>
</dbReference>
<evidence type="ECO:0000256" key="1">
    <source>
        <dbReference type="SAM" id="MobiDB-lite"/>
    </source>
</evidence>
<dbReference type="EMBL" id="PDDX01000001">
    <property type="protein sequence ID" value="PHI29253.1"/>
    <property type="molecule type" value="Genomic_DNA"/>
</dbReference>
<evidence type="ECO:0000313" key="2">
    <source>
        <dbReference type="EMBL" id="PHI29253.1"/>
    </source>
</evidence>
<dbReference type="Proteomes" id="UP000224974">
    <property type="component" value="Unassembled WGS sequence"/>
</dbReference>
<feature type="region of interest" description="Disordered" evidence="1">
    <location>
        <begin position="239"/>
        <end position="261"/>
    </location>
</feature>
<gene>
    <name evidence="2" type="ORF">CRN84_07935</name>
    <name evidence="3" type="ORF">NCTC12282_02406</name>
</gene>
<organism evidence="2 4">
    <name type="scientific">Budvicia aquatica</name>
    <dbReference type="NCBI Taxonomy" id="82979"/>
    <lineage>
        <taxon>Bacteria</taxon>
        <taxon>Pseudomonadati</taxon>
        <taxon>Pseudomonadota</taxon>
        <taxon>Gammaproteobacteria</taxon>
        <taxon>Enterobacterales</taxon>
        <taxon>Budviciaceae</taxon>
        <taxon>Budvicia</taxon>
    </lineage>
</organism>
<reference evidence="3 5" key="3">
    <citation type="submission" date="2019-03" db="EMBL/GenBank/DDBJ databases">
        <authorList>
            <consortium name="Pathogen Informatics"/>
        </authorList>
    </citation>
    <scope>NUCLEOTIDE SEQUENCE [LARGE SCALE GENOMIC DNA]</scope>
    <source>
        <strain evidence="3 5">NCTC12282</strain>
    </source>
</reference>
<accession>A0A2C6DKM4</accession>
<evidence type="ECO:0000313" key="4">
    <source>
        <dbReference type="Proteomes" id="UP000224974"/>
    </source>
</evidence>
<dbReference type="RefSeq" id="WP_051323314.1">
    <property type="nucleotide sequence ID" value="NZ_CAADJA010000002.1"/>
</dbReference>
<dbReference type="Proteomes" id="UP000373449">
    <property type="component" value="Unassembled WGS sequence"/>
</dbReference>
<dbReference type="AlphaFoldDB" id="A0A2C6DKM4"/>
<keyword evidence="4" id="KW-1185">Reference proteome</keyword>
<dbReference type="Pfam" id="PF05954">
    <property type="entry name" value="Phage_GPD"/>
    <property type="match status" value="1"/>
</dbReference>
<dbReference type="OrthoDB" id="4070623at2"/>
<evidence type="ECO:0000313" key="5">
    <source>
        <dbReference type="Proteomes" id="UP000373449"/>
    </source>
</evidence>
<name>A0A2C6DKM4_9GAMM</name>
<dbReference type="InterPro" id="IPR052726">
    <property type="entry name" value="Phage_Baseplate_Hub"/>
</dbReference>